<dbReference type="GO" id="GO:0016758">
    <property type="term" value="F:hexosyltransferase activity"/>
    <property type="evidence" value="ECO:0007669"/>
    <property type="project" value="UniProtKB-ARBA"/>
</dbReference>
<dbReference type="Gene3D" id="3.90.550.10">
    <property type="entry name" value="Spore Coat Polysaccharide Biosynthesis Protein SpsA, Chain A"/>
    <property type="match status" value="1"/>
</dbReference>
<evidence type="ECO:0000313" key="3">
    <source>
        <dbReference type="Proteomes" id="UP000297348"/>
    </source>
</evidence>
<name>A0A4Z0J4W4_9LACO</name>
<dbReference type="InterPro" id="IPR001173">
    <property type="entry name" value="Glyco_trans_2-like"/>
</dbReference>
<gene>
    <name evidence="2" type="ORF">EGT51_12530</name>
</gene>
<sequence>MLPTVQVLLSTYNGEKTVERQINSILKQAGVRVNILVRDDGSIDNTQKILRKLQDRNPERIELFFGSNLGWRASFFKLMELSGSADFFAFSDQDDIWFANKLSASIAPMKKSLRSPEMVHVQSLEVDENLQQLPNQRKKLPEPLSFKMAVVSELFQGCSMVWNRAAMDIVKENLPSSPDIPHDFWTGLICYLVGDVQFVTEPQFYHIRYSDNSSTDGNILKGRVARIKKVLKHQKAYINPCRDLLHTSVLFSPEERNFFETVTDYKEHFHLRMSLVLDKDFRRPSSLATLLLKAQILLGQY</sequence>
<evidence type="ECO:0000259" key="1">
    <source>
        <dbReference type="Pfam" id="PF00535"/>
    </source>
</evidence>
<feature type="domain" description="Glycosyltransferase 2-like" evidence="1">
    <location>
        <begin position="7"/>
        <end position="114"/>
    </location>
</feature>
<comment type="caution">
    <text evidence="2">The sequence shown here is derived from an EMBL/GenBank/DDBJ whole genome shotgun (WGS) entry which is preliminary data.</text>
</comment>
<dbReference type="RefSeq" id="WP_135368981.1">
    <property type="nucleotide sequence ID" value="NZ_RKLX01000034.1"/>
</dbReference>
<keyword evidence="2" id="KW-0808">Transferase</keyword>
<dbReference type="PANTHER" id="PTHR22916:SF3">
    <property type="entry name" value="UDP-GLCNAC:BETAGAL BETA-1,3-N-ACETYLGLUCOSAMINYLTRANSFERASE-LIKE PROTEIN 1"/>
    <property type="match status" value="1"/>
</dbReference>
<reference evidence="2 3" key="1">
    <citation type="submission" date="2018-10" db="EMBL/GenBank/DDBJ databases">
        <title>Lactobacillus sp. R7 and Lactobacillus sp. R19 isolated from fermented mustard green product of Taiwan.</title>
        <authorList>
            <person name="Lin S.-T."/>
        </authorList>
    </citation>
    <scope>NUCLEOTIDE SEQUENCE [LARGE SCALE GENOMIC DNA]</scope>
    <source>
        <strain evidence="2 3">BCRC 81129</strain>
    </source>
</reference>
<keyword evidence="3" id="KW-1185">Reference proteome</keyword>
<organism evidence="2 3">
    <name type="scientific">Levilactobacillus suantsaiihabitans</name>
    <dbReference type="NCBI Taxonomy" id="2487722"/>
    <lineage>
        <taxon>Bacteria</taxon>
        <taxon>Bacillati</taxon>
        <taxon>Bacillota</taxon>
        <taxon>Bacilli</taxon>
        <taxon>Lactobacillales</taxon>
        <taxon>Lactobacillaceae</taxon>
        <taxon>Levilactobacillus</taxon>
    </lineage>
</organism>
<dbReference type="EMBL" id="RKLX01000034">
    <property type="protein sequence ID" value="TGD17400.1"/>
    <property type="molecule type" value="Genomic_DNA"/>
</dbReference>
<accession>A0A4Z0J4W4</accession>
<dbReference type="Proteomes" id="UP000297348">
    <property type="component" value="Unassembled WGS sequence"/>
</dbReference>
<protein>
    <submittedName>
        <fullName evidence="2">Glycosyltransferase</fullName>
    </submittedName>
</protein>
<dbReference type="AlphaFoldDB" id="A0A4Z0J4W4"/>
<dbReference type="PANTHER" id="PTHR22916">
    <property type="entry name" value="GLYCOSYLTRANSFERASE"/>
    <property type="match status" value="1"/>
</dbReference>
<dbReference type="Pfam" id="PF00535">
    <property type="entry name" value="Glycos_transf_2"/>
    <property type="match status" value="1"/>
</dbReference>
<evidence type="ECO:0000313" key="2">
    <source>
        <dbReference type="EMBL" id="TGD17400.1"/>
    </source>
</evidence>
<proteinExistence type="predicted"/>
<dbReference type="InterPro" id="IPR029044">
    <property type="entry name" value="Nucleotide-diphossugar_trans"/>
</dbReference>
<dbReference type="OrthoDB" id="9802649at2"/>
<dbReference type="SUPFAM" id="SSF53448">
    <property type="entry name" value="Nucleotide-diphospho-sugar transferases"/>
    <property type="match status" value="1"/>
</dbReference>